<dbReference type="AlphaFoldDB" id="A0A1E3WDX0"/>
<dbReference type="CDD" id="cd03396">
    <property type="entry name" value="PAP2_like_6"/>
    <property type="match status" value="1"/>
</dbReference>
<organism evidence="3 4">
    <name type="scientific">Methyloceanibacter marginalis</name>
    <dbReference type="NCBI Taxonomy" id="1774971"/>
    <lineage>
        <taxon>Bacteria</taxon>
        <taxon>Pseudomonadati</taxon>
        <taxon>Pseudomonadota</taxon>
        <taxon>Alphaproteobacteria</taxon>
        <taxon>Hyphomicrobiales</taxon>
        <taxon>Hyphomicrobiaceae</taxon>
        <taxon>Methyloceanibacter</taxon>
    </lineage>
</organism>
<feature type="transmembrane region" description="Helical" evidence="1">
    <location>
        <begin position="89"/>
        <end position="109"/>
    </location>
</feature>
<feature type="transmembrane region" description="Helical" evidence="1">
    <location>
        <begin position="171"/>
        <end position="190"/>
    </location>
</feature>
<dbReference type="OrthoDB" id="9813524at2"/>
<keyword evidence="4" id="KW-1185">Reference proteome</keyword>
<evidence type="ECO:0000256" key="1">
    <source>
        <dbReference type="SAM" id="Phobius"/>
    </source>
</evidence>
<reference evidence="3 4" key="1">
    <citation type="journal article" date="2016" name="Environ. Microbiol.">
        <title>New Methyloceanibacter diversity from North Sea sediments includes methanotroph containing solely the soluble methane monooxygenase.</title>
        <authorList>
            <person name="Vekeman B."/>
            <person name="Kerckhof F.M."/>
            <person name="Cremers G."/>
            <person name="de Vos P."/>
            <person name="Vandamme P."/>
            <person name="Boon N."/>
            <person name="Op den Camp H.J."/>
            <person name="Heylen K."/>
        </authorList>
    </citation>
    <scope>NUCLEOTIDE SEQUENCE [LARGE SCALE GENOMIC DNA]</scope>
    <source>
        <strain evidence="3 4">R-67177</strain>
    </source>
</reference>
<evidence type="ECO:0000313" key="3">
    <source>
        <dbReference type="EMBL" id="ODS04004.1"/>
    </source>
</evidence>
<dbReference type="RefSeq" id="WP_069622797.1">
    <property type="nucleotide sequence ID" value="NZ_LPWD01000027.1"/>
</dbReference>
<comment type="caution">
    <text evidence="3">The sequence shown here is derived from an EMBL/GenBank/DDBJ whole genome shotgun (WGS) entry which is preliminary data.</text>
</comment>
<dbReference type="Pfam" id="PF01569">
    <property type="entry name" value="PAP2"/>
    <property type="match status" value="1"/>
</dbReference>
<dbReference type="Gene3D" id="1.20.144.10">
    <property type="entry name" value="Phosphatidic acid phosphatase type 2/haloperoxidase"/>
    <property type="match status" value="1"/>
</dbReference>
<feature type="domain" description="Phosphatidic acid phosphatase type 2/haloperoxidase" evidence="2">
    <location>
        <begin position="92"/>
        <end position="215"/>
    </location>
</feature>
<name>A0A1E3WDX0_9HYPH</name>
<gene>
    <name evidence="3" type="ORF">AUC71_06500</name>
</gene>
<keyword evidence="1" id="KW-1133">Transmembrane helix</keyword>
<dbReference type="InterPro" id="IPR000326">
    <property type="entry name" value="PAP2/HPO"/>
</dbReference>
<dbReference type="EMBL" id="LPWD01000027">
    <property type="protein sequence ID" value="ODS04004.1"/>
    <property type="molecule type" value="Genomic_DNA"/>
</dbReference>
<dbReference type="SUPFAM" id="SSF48317">
    <property type="entry name" value="Acid phosphatase/Vanadium-dependent haloperoxidase"/>
    <property type="match status" value="1"/>
</dbReference>
<feature type="transmembrane region" description="Helical" evidence="1">
    <location>
        <begin position="197"/>
        <end position="216"/>
    </location>
</feature>
<dbReference type="InterPro" id="IPR036938">
    <property type="entry name" value="PAP2/HPO_sf"/>
</dbReference>
<accession>A0A1E3WDX0</accession>
<keyword evidence="1" id="KW-0472">Membrane</keyword>
<sequence length="274" mass="29985">MARSWLLASVALGLVFGLVFAVYPLIDLEVARLFFDGHKSKFPISVTYEWNLVRQLANWIPFLLLIPALFALLRKIVFPGSEILISPSVVVFLVASFIVGPGLTSNLLLKENWGRPRPNHVEQFAGTADFQPWWRPGGACERNCSFVSGEASQAFWVVAPAVLAPAPLRPIVMGTAVVFGASVGAMRVIFGRHFVSDIVFAGIITIAIVMALYVLLLDPVRRNDARMEKLIERFAVSLHRNTAALLSGVGTALAHAGNTLRHAGQHLHKRIACL</sequence>
<proteinExistence type="predicted"/>
<feature type="transmembrane region" description="Helical" evidence="1">
    <location>
        <begin position="59"/>
        <end position="77"/>
    </location>
</feature>
<dbReference type="Proteomes" id="UP000095042">
    <property type="component" value="Unassembled WGS sequence"/>
</dbReference>
<keyword evidence="1" id="KW-0812">Transmembrane</keyword>
<evidence type="ECO:0000259" key="2">
    <source>
        <dbReference type="Pfam" id="PF01569"/>
    </source>
</evidence>
<protein>
    <recommendedName>
        <fullName evidence="2">Phosphatidic acid phosphatase type 2/haloperoxidase domain-containing protein</fullName>
    </recommendedName>
</protein>
<evidence type="ECO:0000313" key="4">
    <source>
        <dbReference type="Proteomes" id="UP000095042"/>
    </source>
</evidence>